<feature type="transmembrane region" description="Helical" evidence="1">
    <location>
        <begin position="115"/>
        <end position="135"/>
    </location>
</feature>
<evidence type="ECO:0000256" key="1">
    <source>
        <dbReference type="SAM" id="Phobius"/>
    </source>
</evidence>
<dbReference type="AlphaFoldDB" id="A0A449BJZ3"/>
<feature type="transmembrane region" description="Helical" evidence="1">
    <location>
        <begin position="79"/>
        <end position="103"/>
    </location>
</feature>
<protein>
    <submittedName>
        <fullName evidence="2">Uncharacterized protein</fullName>
    </submittedName>
</protein>
<dbReference type="EMBL" id="LR215050">
    <property type="protein sequence ID" value="VEU82772.1"/>
    <property type="molecule type" value="Genomic_DNA"/>
</dbReference>
<keyword evidence="1" id="KW-1133">Transmembrane helix</keyword>
<dbReference type="KEGG" id="ahk:NCTC10172_00795"/>
<dbReference type="RefSeq" id="WP_035368388.1">
    <property type="nucleotide sequence ID" value="NZ_LR215050.1"/>
</dbReference>
<dbReference type="Proteomes" id="UP000290909">
    <property type="component" value="Chromosome"/>
</dbReference>
<feature type="transmembrane region" description="Helical" evidence="1">
    <location>
        <begin position="9"/>
        <end position="31"/>
    </location>
</feature>
<sequence>MQKLKSAKFWVANLIISFGISLVMSIAAPLIQGYSLVLKNVLLFSLYNGLVSATIGAFIPLREFSILIIRIFTKEKNDFVIGLVFNFILTAILSFTASVYANSLTYEHFIITLKVFPWLVFVAYTAEFFFVRLATKVINLW</sequence>
<accession>A0A449BJZ3</accession>
<gene>
    <name evidence="2" type="ORF">NCTC10172_00795</name>
</gene>
<organism evidence="2 3">
    <name type="scientific">Acholeplasma hippikon</name>
    <dbReference type="NCBI Taxonomy" id="264636"/>
    <lineage>
        <taxon>Bacteria</taxon>
        <taxon>Bacillati</taxon>
        <taxon>Mycoplasmatota</taxon>
        <taxon>Mollicutes</taxon>
        <taxon>Acholeplasmatales</taxon>
        <taxon>Acholeplasmataceae</taxon>
        <taxon>Acholeplasma</taxon>
    </lineage>
</organism>
<keyword evidence="3" id="KW-1185">Reference proteome</keyword>
<reference evidence="2 3" key="1">
    <citation type="submission" date="2019-01" db="EMBL/GenBank/DDBJ databases">
        <authorList>
            <consortium name="Pathogen Informatics"/>
        </authorList>
    </citation>
    <scope>NUCLEOTIDE SEQUENCE [LARGE SCALE GENOMIC DNA]</scope>
    <source>
        <strain evidence="2 3">NCTC10172</strain>
    </source>
</reference>
<feature type="transmembrane region" description="Helical" evidence="1">
    <location>
        <begin position="37"/>
        <end position="59"/>
    </location>
</feature>
<evidence type="ECO:0000313" key="2">
    <source>
        <dbReference type="EMBL" id="VEU82772.1"/>
    </source>
</evidence>
<evidence type="ECO:0000313" key="3">
    <source>
        <dbReference type="Proteomes" id="UP000290909"/>
    </source>
</evidence>
<proteinExistence type="predicted"/>
<keyword evidence="1" id="KW-0812">Transmembrane</keyword>
<name>A0A449BJZ3_9MOLU</name>
<keyword evidence="1" id="KW-0472">Membrane</keyword>